<dbReference type="Pfam" id="PF16483">
    <property type="entry name" value="Glyco_hydro_64"/>
    <property type="match status" value="1"/>
</dbReference>
<dbReference type="Gene3D" id="3.30.920.50">
    <property type="entry name" value="Beta-1,3-glucanase, C-terminal domain"/>
    <property type="match status" value="1"/>
</dbReference>
<dbReference type="InterPro" id="IPR042517">
    <property type="entry name" value="Glyco_hydro_64_N_2"/>
</dbReference>
<dbReference type="GeneID" id="63719187"/>
<accession>A0A151GC02</accession>
<dbReference type="EMBL" id="LAYC01000003">
    <property type="protein sequence ID" value="KYK54584.1"/>
    <property type="molecule type" value="Genomic_DNA"/>
</dbReference>
<dbReference type="InterPro" id="IPR037176">
    <property type="entry name" value="Osmotin/thaumatin-like_sf"/>
</dbReference>
<dbReference type="Gene3D" id="2.60.110.10">
    <property type="entry name" value="Thaumatin"/>
    <property type="match status" value="1"/>
</dbReference>
<feature type="domain" description="GH64" evidence="1">
    <location>
        <begin position="1"/>
        <end position="373"/>
    </location>
</feature>
<dbReference type="PROSITE" id="PS52006">
    <property type="entry name" value="GH64"/>
    <property type="match status" value="1"/>
</dbReference>
<dbReference type="Proteomes" id="UP000076580">
    <property type="component" value="Chromosome 03"/>
</dbReference>
<dbReference type="CDD" id="cd09220">
    <property type="entry name" value="GH64-GluB-like"/>
    <property type="match status" value="1"/>
</dbReference>
<dbReference type="STRING" id="98403.A0A151GC02"/>
<reference evidence="2 3" key="1">
    <citation type="journal article" date="2016" name="Sci. Rep.">
        <title>Insights into Adaptations to a Near-Obligate Nematode Endoparasitic Lifestyle from the Finished Genome of Drechmeria coniospora.</title>
        <authorList>
            <person name="Zhang L."/>
            <person name="Zhou Z."/>
            <person name="Guo Q."/>
            <person name="Fokkens L."/>
            <person name="Miskei M."/>
            <person name="Pocsi I."/>
            <person name="Zhang W."/>
            <person name="Chen M."/>
            <person name="Wang L."/>
            <person name="Sun Y."/>
            <person name="Donzelli B.G."/>
            <person name="Gibson D.M."/>
            <person name="Nelson D.R."/>
            <person name="Luo J.G."/>
            <person name="Rep M."/>
            <person name="Liu H."/>
            <person name="Yang S."/>
            <person name="Wang J."/>
            <person name="Krasnoff S.B."/>
            <person name="Xu Y."/>
            <person name="Molnar I."/>
            <person name="Lin M."/>
        </authorList>
    </citation>
    <scope>NUCLEOTIDE SEQUENCE [LARGE SCALE GENOMIC DNA]</scope>
    <source>
        <strain evidence="2 3">ARSEF 6962</strain>
    </source>
</reference>
<dbReference type="InterPro" id="IPR037398">
    <property type="entry name" value="Glyco_hydro_64_fam"/>
</dbReference>
<name>A0A151GC02_DRECN</name>
<sequence>MAPDTLDIVLRNDTGADQLYAHITGSDENGGVVIIRADGKSAYHPPSPADRLQPLGADCSIQVGASGSARTISIPRLSGARIWFSKHEPLAFFLNPGPALVEPSATNPADANYNLDWGFCEFTWNAHELYANISFVDFVGLPVSLQLTTRDGTVKTVPGMPQDSLDQVCSKLEAQASADGCGWDKLVIRGPDGAALRALSPNSGRVLVPGLLDDYFQPYVDAVWDKYAAEDLVVNTQFRWGDAKGRVKDGKLVFDGLGSFSKPSTADILTCSTGPFAPGESASDVMLNIGARIAAAFNRSTLLINTRQPEGERVDSYYKHPVTNHYSRICHEVSVGSRGYAFPYDDVGASTGIDQSGFVNDPNPRELIVAVGRPLSSGL</sequence>
<evidence type="ECO:0000259" key="1">
    <source>
        <dbReference type="PROSITE" id="PS52006"/>
    </source>
</evidence>
<protein>
    <submittedName>
        <fullName evidence="2">CBM6-containing protein</fullName>
    </submittedName>
</protein>
<dbReference type="PANTHER" id="PTHR38165:SF1">
    <property type="entry name" value="GLUCANASE B"/>
    <property type="match status" value="1"/>
</dbReference>
<keyword evidence="3" id="KW-1185">Reference proteome</keyword>
<dbReference type="PANTHER" id="PTHR38165">
    <property type="match status" value="1"/>
</dbReference>
<comment type="caution">
    <text evidence="2">The sequence shown here is derived from an EMBL/GenBank/DDBJ whole genome shotgun (WGS) entry which is preliminary data.</text>
</comment>
<dbReference type="InterPro" id="IPR032477">
    <property type="entry name" value="Glyco_hydro_64"/>
</dbReference>
<evidence type="ECO:0000313" key="2">
    <source>
        <dbReference type="EMBL" id="KYK54584.1"/>
    </source>
</evidence>
<evidence type="ECO:0000313" key="3">
    <source>
        <dbReference type="Proteomes" id="UP000076580"/>
    </source>
</evidence>
<organism evidence="2 3">
    <name type="scientific">Drechmeria coniospora</name>
    <name type="common">Nematophagous fungus</name>
    <name type="synonym">Meria coniospora</name>
    <dbReference type="NCBI Taxonomy" id="98403"/>
    <lineage>
        <taxon>Eukaryota</taxon>
        <taxon>Fungi</taxon>
        <taxon>Dikarya</taxon>
        <taxon>Ascomycota</taxon>
        <taxon>Pezizomycotina</taxon>
        <taxon>Sordariomycetes</taxon>
        <taxon>Hypocreomycetidae</taxon>
        <taxon>Hypocreales</taxon>
        <taxon>Ophiocordycipitaceae</taxon>
        <taxon>Drechmeria</taxon>
    </lineage>
</organism>
<gene>
    <name evidence="2" type="ORF">DCS_06544</name>
</gene>
<dbReference type="InParanoid" id="A0A151GC02"/>
<proteinExistence type="predicted"/>
<dbReference type="AlphaFoldDB" id="A0A151GC02"/>
<dbReference type="RefSeq" id="XP_040653936.1">
    <property type="nucleotide sequence ID" value="XM_040803832.1"/>
</dbReference>